<dbReference type="Gene3D" id="1.20.1250.20">
    <property type="entry name" value="MFS general substrate transporter like domains"/>
    <property type="match status" value="1"/>
</dbReference>
<feature type="transmembrane region" description="Helical" evidence="8">
    <location>
        <begin position="89"/>
        <end position="107"/>
    </location>
</feature>
<dbReference type="CDD" id="cd17321">
    <property type="entry name" value="MFS_MMR_MDR_like"/>
    <property type="match status" value="1"/>
</dbReference>
<feature type="transmembrane region" description="Helical" evidence="8">
    <location>
        <begin position="21"/>
        <end position="45"/>
    </location>
</feature>
<dbReference type="InterPro" id="IPR036259">
    <property type="entry name" value="MFS_trans_sf"/>
</dbReference>
<feature type="transmembrane region" description="Helical" evidence="8">
    <location>
        <begin position="342"/>
        <end position="359"/>
    </location>
</feature>
<dbReference type="PANTHER" id="PTHR42718">
    <property type="entry name" value="MAJOR FACILITATOR SUPERFAMILY MULTIDRUG TRANSPORTER MFSC"/>
    <property type="match status" value="1"/>
</dbReference>
<dbReference type="RefSeq" id="WP_257634792.1">
    <property type="nucleotide sequence ID" value="NZ_JANIIC010000057.1"/>
</dbReference>
<evidence type="ECO:0000256" key="3">
    <source>
        <dbReference type="ARBA" id="ARBA00022475"/>
    </source>
</evidence>
<keyword evidence="11" id="KW-1185">Reference proteome</keyword>
<feature type="transmembrane region" description="Helical" evidence="8">
    <location>
        <begin position="119"/>
        <end position="139"/>
    </location>
</feature>
<evidence type="ECO:0000313" key="10">
    <source>
        <dbReference type="EMBL" id="MCQ8834461.1"/>
    </source>
</evidence>
<evidence type="ECO:0000256" key="4">
    <source>
        <dbReference type="ARBA" id="ARBA00022692"/>
    </source>
</evidence>
<comment type="caution">
    <text evidence="10">The sequence shown here is derived from an EMBL/GenBank/DDBJ whole genome shotgun (WGS) entry which is preliminary data.</text>
</comment>
<evidence type="ECO:0000256" key="8">
    <source>
        <dbReference type="SAM" id="Phobius"/>
    </source>
</evidence>
<feature type="domain" description="Major facilitator superfamily (MFS) profile" evidence="9">
    <location>
        <begin position="23"/>
        <end position="485"/>
    </location>
</feature>
<gene>
    <name evidence="10" type="ORF">NQU54_36755</name>
</gene>
<evidence type="ECO:0000256" key="5">
    <source>
        <dbReference type="ARBA" id="ARBA00022989"/>
    </source>
</evidence>
<reference evidence="10" key="1">
    <citation type="submission" date="2022-06" db="EMBL/GenBank/DDBJ databases">
        <title>WGS of actinobacteria.</title>
        <authorList>
            <person name="Thawai C."/>
        </authorList>
    </citation>
    <scope>NUCLEOTIDE SEQUENCE</scope>
    <source>
        <strain evidence="10">DSM 42010</strain>
    </source>
</reference>
<evidence type="ECO:0000256" key="6">
    <source>
        <dbReference type="ARBA" id="ARBA00023136"/>
    </source>
</evidence>
<keyword evidence="3" id="KW-1003">Cell membrane</keyword>
<keyword evidence="5 8" id="KW-1133">Transmembrane helix</keyword>
<dbReference type="Proteomes" id="UP001142400">
    <property type="component" value="Unassembled WGS sequence"/>
</dbReference>
<proteinExistence type="predicted"/>
<evidence type="ECO:0000256" key="2">
    <source>
        <dbReference type="ARBA" id="ARBA00022448"/>
    </source>
</evidence>
<feature type="transmembrane region" description="Helical" evidence="8">
    <location>
        <begin position="151"/>
        <end position="170"/>
    </location>
</feature>
<keyword evidence="7" id="KW-0046">Antibiotic resistance</keyword>
<dbReference type="PROSITE" id="PS50850">
    <property type="entry name" value="MFS"/>
    <property type="match status" value="1"/>
</dbReference>
<dbReference type="PANTHER" id="PTHR42718:SF46">
    <property type="entry name" value="BLR6921 PROTEIN"/>
    <property type="match status" value="1"/>
</dbReference>
<name>A0A9X2RXF1_STRMQ</name>
<evidence type="ECO:0000256" key="7">
    <source>
        <dbReference type="ARBA" id="ARBA00023251"/>
    </source>
</evidence>
<dbReference type="Gene3D" id="1.20.1720.10">
    <property type="entry name" value="Multidrug resistance protein D"/>
    <property type="match status" value="1"/>
</dbReference>
<evidence type="ECO:0000259" key="9">
    <source>
        <dbReference type="PROSITE" id="PS50850"/>
    </source>
</evidence>
<dbReference type="SUPFAM" id="SSF103473">
    <property type="entry name" value="MFS general substrate transporter"/>
    <property type="match status" value="1"/>
</dbReference>
<keyword evidence="4 8" id="KW-0812">Transmembrane</keyword>
<feature type="transmembrane region" description="Helical" evidence="8">
    <location>
        <begin position="313"/>
        <end position="335"/>
    </location>
</feature>
<feature type="transmembrane region" description="Helical" evidence="8">
    <location>
        <begin position="239"/>
        <end position="257"/>
    </location>
</feature>
<protein>
    <submittedName>
        <fullName evidence="10">MFS transporter</fullName>
    </submittedName>
</protein>
<dbReference type="InterPro" id="IPR011701">
    <property type="entry name" value="MFS"/>
</dbReference>
<keyword evidence="2" id="KW-0813">Transport</keyword>
<feature type="transmembrane region" description="Helical" evidence="8">
    <location>
        <begin position="57"/>
        <end position="77"/>
    </location>
</feature>
<dbReference type="GO" id="GO:0046677">
    <property type="term" value="P:response to antibiotic"/>
    <property type="evidence" value="ECO:0007669"/>
    <property type="project" value="UniProtKB-KW"/>
</dbReference>
<feature type="transmembrane region" description="Helical" evidence="8">
    <location>
        <begin position="208"/>
        <end position="227"/>
    </location>
</feature>
<dbReference type="AlphaFoldDB" id="A0A9X2RXF1"/>
<dbReference type="Pfam" id="PF07690">
    <property type="entry name" value="MFS_1"/>
    <property type="match status" value="1"/>
</dbReference>
<feature type="transmembrane region" description="Helical" evidence="8">
    <location>
        <begin position="458"/>
        <end position="481"/>
    </location>
</feature>
<dbReference type="GO" id="GO:0005886">
    <property type="term" value="C:plasma membrane"/>
    <property type="evidence" value="ECO:0007669"/>
    <property type="project" value="UniProtKB-SubCell"/>
</dbReference>
<dbReference type="GO" id="GO:0022857">
    <property type="term" value="F:transmembrane transporter activity"/>
    <property type="evidence" value="ECO:0007669"/>
    <property type="project" value="InterPro"/>
</dbReference>
<organism evidence="10 11">
    <name type="scientific">Streptomyces malaysiensis subsp. samsunensis</name>
    <dbReference type="NCBI Taxonomy" id="459658"/>
    <lineage>
        <taxon>Bacteria</taxon>
        <taxon>Bacillati</taxon>
        <taxon>Actinomycetota</taxon>
        <taxon>Actinomycetes</taxon>
        <taxon>Kitasatosporales</taxon>
        <taxon>Streptomycetaceae</taxon>
        <taxon>Streptomyces</taxon>
        <taxon>Streptomyces violaceusniger group</taxon>
    </lineage>
</organism>
<dbReference type="EMBL" id="JANIIC010000057">
    <property type="protein sequence ID" value="MCQ8834461.1"/>
    <property type="molecule type" value="Genomic_DNA"/>
</dbReference>
<accession>A0A9X2RXF1</accession>
<keyword evidence="6 8" id="KW-0472">Membrane</keyword>
<feature type="transmembrane region" description="Helical" evidence="8">
    <location>
        <begin position="278"/>
        <end position="301"/>
    </location>
</feature>
<sequence length="501" mass="51903">MTAVPTVRGHDLETSAGRGRWFGLAVIVLAQLLVVLDSTVLAVALPSAQQDLGFSDASRQWVLTAYTLAFGGLLLLGGRIADRIGLKRCLALGVTGFGVVSAIGGAANSGGMLIACRAAQGVFAALLAPCTLALINVIFPDKRERGKAFGIYSGVLVAGGALGLLIGGSLTEYLSWRWCMYVNVPVTAVALLGALTVLPLLPGHHIKLDLFGGLVGCSGLVAMVYGFGHVAEQGWDSALVIGLLIASVLLLGLFTVIQSKRSSPLLPLRIVTDRNRAGAFATMVFSSIGLFGMLLFLTYQLQEVMGYSPLRTGFAFLPLLAANVSVSAMSATLLLPRVRPRYLLATGLTIAAFGLFLLTRMTPESSYWDGILPGEVVLGLGLGTVMAPCAATATNEVAKSDTGVASAFFNTSTQIGASIGTALLNTIAANATKVYQGAHPGIRAVRATVHGYVVAGRWAAGLLLMAALMAALMAVVLITAAPFRPSEDDEWSDTGAAGVPG</sequence>
<feature type="transmembrane region" description="Helical" evidence="8">
    <location>
        <begin position="182"/>
        <end position="201"/>
    </location>
</feature>
<comment type="subcellular location">
    <subcellularLocation>
        <location evidence="1">Cell membrane</location>
        <topology evidence="1">Multi-pass membrane protein</topology>
    </subcellularLocation>
</comment>
<dbReference type="InterPro" id="IPR020846">
    <property type="entry name" value="MFS_dom"/>
</dbReference>
<evidence type="ECO:0000313" key="11">
    <source>
        <dbReference type="Proteomes" id="UP001142400"/>
    </source>
</evidence>
<evidence type="ECO:0000256" key="1">
    <source>
        <dbReference type="ARBA" id="ARBA00004651"/>
    </source>
</evidence>